<comment type="caution">
    <text evidence="2">The sequence shown here is derived from an EMBL/GenBank/DDBJ whole genome shotgun (WGS) entry which is preliminary data.</text>
</comment>
<protein>
    <recommendedName>
        <fullName evidence="4">Inner membrane protein</fullName>
    </recommendedName>
</protein>
<keyword evidence="1" id="KW-0472">Membrane</keyword>
<keyword evidence="3" id="KW-1185">Reference proteome</keyword>
<sequence>MNLLLEIGGWAGSALVVWSLTQARVLRFRWLNLTGSTLATAYNAILGIWPFVAMNGVIVLINIYWLIRLNRERHDGSTYTVVEVAPDDAYLLHVLRVHADDIAQHAPRFRAEPGDGESRHAFLVQRGDETVGVVEVLDVGDGVGAVLLDWVSLRFRDFTPGEFVWEESGALAGTELREVVRPALGARAGVARADGGPGAELGAPALAGQEAGRGEAAYLERVGFTSDGVAWSRRIGA</sequence>
<name>A0A3N4ZHY3_9MICO</name>
<feature type="transmembrane region" description="Helical" evidence="1">
    <location>
        <begin position="47"/>
        <end position="67"/>
    </location>
</feature>
<evidence type="ECO:0000313" key="3">
    <source>
        <dbReference type="Proteomes" id="UP000280501"/>
    </source>
</evidence>
<keyword evidence="1" id="KW-1133">Transmembrane helix</keyword>
<dbReference type="RefSeq" id="WP_123812808.1">
    <property type="nucleotide sequence ID" value="NZ_RKQZ01000001.1"/>
</dbReference>
<evidence type="ECO:0000256" key="1">
    <source>
        <dbReference type="SAM" id="Phobius"/>
    </source>
</evidence>
<proteinExistence type="predicted"/>
<dbReference type="AlphaFoldDB" id="A0A3N4ZHY3"/>
<evidence type="ECO:0008006" key="4">
    <source>
        <dbReference type="Google" id="ProtNLM"/>
    </source>
</evidence>
<organism evidence="2 3">
    <name type="scientific">Myceligenerans xiligouense</name>
    <dbReference type="NCBI Taxonomy" id="253184"/>
    <lineage>
        <taxon>Bacteria</taxon>
        <taxon>Bacillati</taxon>
        <taxon>Actinomycetota</taxon>
        <taxon>Actinomycetes</taxon>
        <taxon>Micrococcales</taxon>
        <taxon>Promicromonosporaceae</taxon>
        <taxon>Myceligenerans</taxon>
    </lineage>
</organism>
<gene>
    <name evidence="2" type="ORF">EDD34_0060</name>
</gene>
<reference evidence="2 3" key="1">
    <citation type="submission" date="2018-11" db="EMBL/GenBank/DDBJ databases">
        <title>Sequencing the genomes of 1000 actinobacteria strains.</title>
        <authorList>
            <person name="Klenk H.-P."/>
        </authorList>
    </citation>
    <scope>NUCLEOTIDE SEQUENCE [LARGE SCALE GENOMIC DNA]</scope>
    <source>
        <strain evidence="2 3">DSM 15700</strain>
    </source>
</reference>
<keyword evidence="1" id="KW-0812">Transmembrane</keyword>
<dbReference type="Proteomes" id="UP000280501">
    <property type="component" value="Unassembled WGS sequence"/>
</dbReference>
<dbReference type="EMBL" id="RKQZ01000001">
    <property type="protein sequence ID" value="RPF19511.1"/>
    <property type="molecule type" value="Genomic_DNA"/>
</dbReference>
<accession>A0A3N4ZHY3</accession>
<dbReference type="OrthoDB" id="677174at2"/>
<evidence type="ECO:0000313" key="2">
    <source>
        <dbReference type="EMBL" id="RPF19511.1"/>
    </source>
</evidence>